<dbReference type="AlphaFoldDB" id="A0AA88KP02"/>
<reference evidence="2 3" key="1">
    <citation type="journal article" date="2018" name="BMC Genomics">
        <title>The genome of Naegleria lovaniensis, the basis for a comparative approach to unravel pathogenicity factors of the human pathogenic amoeba N. fowleri.</title>
        <authorList>
            <person name="Liechti N."/>
            <person name="Schurch N."/>
            <person name="Bruggmann R."/>
            <person name="Wittwer M."/>
        </authorList>
    </citation>
    <scope>NUCLEOTIDE SEQUENCE [LARGE SCALE GENOMIC DNA]</scope>
    <source>
        <strain evidence="2 3">ATCC 30569</strain>
    </source>
</reference>
<dbReference type="Proteomes" id="UP000816034">
    <property type="component" value="Unassembled WGS sequence"/>
</dbReference>
<gene>
    <name evidence="2" type="ORF">C9374_001016</name>
</gene>
<evidence type="ECO:0000313" key="2">
    <source>
        <dbReference type="EMBL" id="KAG2388166.1"/>
    </source>
</evidence>
<evidence type="ECO:0000256" key="1">
    <source>
        <dbReference type="SAM" id="MobiDB-lite"/>
    </source>
</evidence>
<sequence>MTNHSNDFTASSFLFPRPQQQAIMLRRLSSLIQQLAPSTTEHYPRTTTAASSSVGGNRRTRTSSSYMPPDFYSSQNANTMQYRNFVNRRQQALMPIYFDSNEDFIRRVAMNYYSQHNYENY</sequence>
<organism evidence="2 3">
    <name type="scientific">Naegleria lovaniensis</name>
    <name type="common">Amoeba</name>
    <dbReference type="NCBI Taxonomy" id="51637"/>
    <lineage>
        <taxon>Eukaryota</taxon>
        <taxon>Discoba</taxon>
        <taxon>Heterolobosea</taxon>
        <taxon>Tetramitia</taxon>
        <taxon>Eutetramitia</taxon>
        <taxon>Vahlkampfiidae</taxon>
        <taxon>Naegleria</taxon>
    </lineage>
</organism>
<accession>A0AA88KP02</accession>
<comment type="caution">
    <text evidence="2">The sequence shown here is derived from an EMBL/GenBank/DDBJ whole genome shotgun (WGS) entry which is preliminary data.</text>
</comment>
<dbReference type="EMBL" id="PYSW02000011">
    <property type="protein sequence ID" value="KAG2388166.1"/>
    <property type="molecule type" value="Genomic_DNA"/>
</dbReference>
<dbReference type="GeneID" id="68093472"/>
<name>A0AA88KP02_NAELO</name>
<feature type="region of interest" description="Disordered" evidence="1">
    <location>
        <begin position="38"/>
        <end position="70"/>
    </location>
</feature>
<feature type="compositionally biased region" description="Polar residues" evidence="1">
    <location>
        <begin position="38"/>
        <end position="55"/>
    </location>
</feature>
<proteinExistence type="predicted"/>
<keyword evidence="3" id="KW-1185">Reference proteome</keyword>
<protein>
    <submittedName>
        <fullName evidence="2">Uncharacterized protein</fullName>
    </submittedName>
</protein>
<dbReference type="RefSeq" id="XP_044552158.1">
    <property type="nucleotide sequence ID" value="XM_044685673.1"/>
</dbReference>
<evidence type="ECO:0000313" key="3">
    <source>
        <dbReference type="Proteomes" id="UP000816034"/>
    </source>
</evidence>